<dbReference type="NCBIfam" id="TIGR01726">
    <property type="entry name" value="HEQRo_perm_3TM"/>
    <property type="match status" value="1"/>
</dbReference>
<protein>
    <submittedName>
        <fullName evidence="10">Polar amino acid ABC transporter permease</fullName>
    </submittedName>
</protein>
<dbReference type="PANTHER" id="PTHR30614:SF0">
    <property type="entry name" value="L-CYSTINE TRANSPORT SYSTEM PERMEASE PROTEIN TCYL"/>
    <property type="match status" value="1"/>
</dbReference>
<keyword evidence="3" id="KW-1003">Cell membrane</keyword>
<dbReference type="AlphaFoldDB" id="A0A9W6RCA8"/>
<gene>
    <name evidence="10" type="ORF">Airi01_013300</name>
</gene>
<dbReference type="Proteomes" id="UP001165135">
    <property type="component" value="Unassembled WGS sequence"/>
</dbReference>
<dbReference type="GO" id="GO:0022857">
    <property type="term" value="F:transmembrane transporter activity"/>
    <property type="evidence" value="ECO:0007669"/>
    <property type="project" value="InterPro"/>
</dbReference>
<dbReference type="InterPro" id="IPR035906">
    <property type="entry name" value="MetI-like_sf"/>
</dbReference>
<evidence type="ECO:0000256" key="8">
    <source>
        <dbReference type="RuleBase" id="RU363032"/>
    </source>
</evidence>
<keyword evidence="5" id="KW-0029">Amino-acid transport</keyword>
<dbReference type="EMBL" id="BSTJ01000001">
    <property type="protein sequence ID" value="GLY73063.1"/>
    <property type="molecule type" value="Genomic_DNA"/>
</dbReference>
<keyword evidence="6 8" id="KW-1133">Transmembrane helix</keyword>
<feature type="transmembrane region" description="Helical" evidence="8">
    <location>
        <begin position="143"/>
        <end position="164"/>
    </location>
</feature>
<comment type="similarity">
    <text evidence="8">Belongs to the binding-protein-dependent transport system permease family.</text>
</comment>
<evidence type="ECO:0000256" key="2">
    <source>
        <dbReference type="ARBA" id="ARBA00022448"/>
    </source>
</evidence>
<evidence type="ECO:0000256" key="1">
    <source>
        <dbReference type="ARBA" id="ARBA00004651"/>
    </source>
</evidence>
<evidence type="ECO:0000256" key="3">
    <source>
        <dbReference type="ARBA" id="ARBA00022475"/>
    </source>
</evidence>
<dbReference type="GO" id="GO:0043190">
    <property type="term" value="C:ATP-binding cassette (ABC) transporter complex"/>
    <property type="evidence" value="ECO:0007669"/>
    <property type="project" value="InterPro"/>
</dbReference>
<feature type="transmembrane region" description="Helical" evidence="8">
    <location>
        <begin position="64"/>
        <end position="91"/>
    </location>
</feature>
<comment type="caution">
    <text evidence="10">The sequence shown here is derived from an EMBL/GenBank/DDBJ whole genome shotgun (WGS) entry which is preliminary data.</text>
</comment>
<dbReference type="Pfam" id="PF00528">
    <property type="entry name" value="BPD_transp_1"/>
    <property type="match status" value="1"/>
</dbReference>
<organism evidence="10 11">
    <name type="scientific">Actinoallomurus iriomotensis</name>
    <dbReference type="NCBI Taxonomy" id="478107"/>
    <lineage>
        <taxon>Bacteria</taxon>
        <taxon>Bacillati</taxon>
        <taxon>Actinomycetota</taxon>
        <taxon>Actinomycetes</taxon>
        <taxon>Streptosporangiales</taxon>
        <taxon>Thermomonosporaceae</taxon>
        <taxon>Actinoallomurus</taxon>
    </lineage>
</organism>
<dbReference type="CDD" id="cd06261">
    <property type="entry name" value="TM_PBP2"/>
    <property type="match status" value="1"/>
</dbReference>
<evidence type="ECO:0000313" key="11">
    <source>
        <dbReference type="Proteomes" id="UP001165135"/>
    </source>
</evidence>
<evidence type="ECO:0000256" key="6">
    <source>
        <dbReference type="ARBA" id="ARBA00022989"/>
    </source>
</evidence>
<evidence type="ECO:0000313" key="10">
    <source>
        <dbReference type="EMBL" id="GLY73063.1"/>
    </source>
</evidence>
<dbReference type="Gene3D" id="1.10.3720.10">
    <property type="entry name" value="MetI-like"/>
    <property type="match status" value="1"/>
</dbReference>
<feature type="transmembrane region" description="Helical" evidence="8">
    <location>
        <begin position="103"/>
        <end position="123"/>
    </location>
</feature>
<keyword evidence="4 8" id="KW-0812">Transmembrane</keyword>
<sequence>MTDIDTTEPVRPETIKAVPVRHPGRWVSAAIVLVLAAMLVHMLFTNPNLDWSTFGKYFFDGGILKGLVATLELTVIAMAIGIVGGVVLALMRLSSNPMLSSAAWLYIWFFRGTPVLVQLIFWFNIKALFGDISIGIPFGPTFITWDVNSLVTTFVAAILGLGLNEAAYMSEVVRAGILSVDEGQTEAAQALGMRRLKVMRRIVLPQAMRVIIPPTGNETISMLKTTSLASTVAFTELLKAGEDIFNANYRTIPLLIVVSVWYIIVTSVLSVGQYYLERYYGRGSSRELPPTPLQRLLRRNLTSFHVRPPMPMRNPEGDR</sequence>
<dbReference type="PROSITE" id="PS50928">
    <property type="entry name" value="ABC_TM1"/>
    <property type="match status" value="1"/>
</dbReference>
<dbReference type="GO" id="GO:0006865">
    <property type="term" value="P:amino acid transport"/>
    <property type="evidence" value="ECO:0007669"/>
    <property type="project" value="UniProtKB-KW"/>
</dbReference>
<dbReference type="FunFam" id="1.10.3720.10:FF:000006">
    <property type="entry name" value="Glutamate/aspartate ABC transporter, permease protein GltK"/>
    <property type="match status" value="1"/>
</dbReference>
<reference evidence="10" key="1">
    <citation type="submission" date="2023-03" db="EMBL/GenBank/DDBJ databases">
        <title>Actinoallomurus iriomotensis NBRC 103681.</title>
        <authorList>
            <person name="Ichikawa N."/>
            <person name="Sato H."/>
            <person name="Tonouchi N."/>
        </authorList>
    </citation>
    <scope>NUCLEOTIDE SEQUENCE</scope>
    <source>
        <strain evidence="10">NBRC 103681</strain>
    </source>
</reference>
<feature type="domain" description="ABC transmembrane type-1" evidence="9">
    <location>
        <begin position="67"/>
        <end position="273"/>
    </location>
</feature>
<evidence type="ECO:0000256" key="7">
    <source>
        <dbReference type="ARBA" id="ARBA00023136"/>
    </source>
</evidence>
<accession>A0A9W6RCA8</accession>
<evidence type="ECO:0000259" key="9">
    <source>
        <dbReference type="PROSITE" id="PS50928"/>
    </source>
</evidence>
<dbReference type="SUPFAM" id="SSF161098">
    <property type="entry name" value="MetI-like"/>
    <property type="match status" value="1"/>
</dbReference>
<evidence type="ECO:0000256" key="5">
    <source>
        <dbReference type="ARBA" id="ARBA00022970"/>
    </source>
</evidence>
<dbReference type="InterPro" id="IPR043429">
    <property type="entry name" value="ArtM/GltK/GlnP/TcyL/YhdX-like"/>
</dbReference>
<dbReference type="RefSeq" id="WP_285618309.1">
    <property type="nucleotide sequence ID" value="NZ_BSTJ01000001.1"/>
</dbReference>
<dbReference type="InterPro" id="IPR010065">
    <property type="entry name" value="AA_ABC_transptr_permease_3TM"/>
</dbReference>
<evidence type="ECO:0000256" key="4">
    <source>
        <dbReference type="ARBA" id="ARBA00022692"/>
    </source>
</evidence>
<proteinExistence type="inferred from homology"/>
<feature type="transmembrane region" description="Helical" evidence="8">
    <location>
        <begin position="26"/>
        <end position="44"/>
    </location>
</feature>
<name>A0A9W6RCA8_9ACTN</name>
<feature type="transmembrane region" description="Helical" evidence="8">
    <location>
        <begin position="254"/>
        <end position="276"/>
    </location>
</feature>
<dbReference type="InterPro" id="IPR000515">
    <property type="entry name" value="MetI-like"/>
</dbReference>
<comment type="subcellular location">
    <subcellularLocation>
        <location evidence="1 8">Cell membrane</location>
        <topology evidence="1 8">Multi-pass membrane protein</topology>
    </subcellularLocation>
</comment>
<keyword evidence="2 8" id="KW-0813">Transport</keyword>
<dbReference type="PANTHER" id="PTHR30614">
    <property type="entry name" value="MEMBRANE COMPONENT OF AMINO ACID ABC TRANSPORTER"/>
    <property type="match status" value="1"/>
</dbReference>
<keyword evidence="7 8" id="KW-0472">Membrane</keyword>